<dbReference type="PANTHER" id="PTHR10627:SF74">
    <property type="entry name" value="OS08G0526500 PROTEIN"/>
    <property type="match status" value="1"/>
</dbReference>
<organism evidence="4 5">
    <name type="scientific">Flemingia macrophylla</name>
    <dbReference type="NCBI Taxonomy" id="520843"/>
    <lineage>
        <taxon>Eukaryota</taxon>
        <taxon>Viridiplantae</taxon>
        <taxon>Streptophyta</taxon>
        <taxon>Embryophyta</taxon>
        <taxon>Tracheophyta</taxon>
        <taxon>Spermatophyta</taxon>
        <taxon>Magnoliopsida</taxon>
        <taxon>eudicotyledons</taxon>
        <taxon>Gunneridae</taxon>
        <taxon>Pentapetalae</taxon>
        <taxon>rosids</taxon>
        <taxon>fabids</taxon>
        <taxon>Fabales</taxon>
        <taxon>Fabaceae</taxon>
        <taxon>Papilionoideae</taxon>
        <taxon>50 kb inversion clade</taxon>
        <taxon>NPAAA clade</taxon>
        <taxon>indigoferoid/millettioid clade</taxon>
        <taxon>Phaseoleae</taxon>
        <taxon>Flemingia</taxon>
    </lineage>
</organism>
<evidence type="ECO:0000259" key="3">
    <source>
        <dbReference type="SMART" id="SM00454"/>
    </source>
</evidence>
<feature type="domain" description="SAM" evidence="3">
    <location>
        <begin position="221"/>
        <end position="284"/>
    </location>
</feature>
<dbReference type="SMART" id="SM00454">
    <property type="entry name" value="SAM"/>
    <property type="match status" value="1"/>
</dbReference>
<evidence type="ECO:0000313" key="5">
    <source>
        <dbReference type="Proteomes" id="UP001603857"/>
    </source>
</evidence>
<reference evidence="4 5" key="1">
    <citation type="submission" date="2024-08" db="EMBL/GenBank/DDBJ databases">
        <title>Insights into the chromosomal genome structure of Flemingia macrophylla.</title>
        <authorList>
            <person name="Ding Y."/>
            <person name="Zhao Y."/>
            <person name="Bi W."/>
            <person name="Wu M."/>
            <person name="Zhao G."/>
            <person name="Gong Y."/>
            <person name="Li W."/>
            <person name="Zhang P."/>
        </authorList>
    </citation>
    <scope>NUCLEOTIDE SEQUENCE [LARGE SCALE GENOMIC DNA]</scope>
    <source>
        <strain evidence="4">DYQJB</strain>
        <tissue evidence="4">Leaf</tissue>
    </source>
</reference>
<dbReference type="EMBL" id="JBGMDY010000004">
    <property type="protein sequence ID" value="KAL2336811.1"/>
    <property type="molecule type" value="Genomic_DNA"/>
</dbReference>
<evidence type="ECO:0000256" key="2">
    <source>
        <dbReference type="SAM" id="MobiDB-lite"/>
    </source>
</evidence>
<sequence length="284" mass="31210">MYSDQVESGTRRSAKERLDRSFSTDSTRQHRITGKRGALRNETVGKYLSGVGAYDDVIFLPLAATENSILVACTIQSLGSYYLAVESLGSYDPAVSNIAQNTLGNLIQENKLVGAMQRQDDKWKHDLYEDDEPQISNRKVTAQDLRLKLQKKGLHPGGQTGKSSAPGERDLRERLSGTMTPQPKNYDPPKPKVALKPISKSIDAETPSVLIKKSANPAPKKSRKADAPLDDFLLSLGLEKYLIGFQAEEVDMTALKHMTDADLKAMGIPMGPRKKILLALESKG</sequence>
<evidence type="ECO:0000313" key="4">
    <source>
        <dbReference type="EMBL" id="KAL2336811.1"/>
    </source>
</evidence>
<protein>
    <recommendedName>
        <fullName evidence="3">SAM domain-containing protein</fullName>
    </recommendedName>
</protein>
<feature type="compositionally biased region" description="Basic and acidic residues" evidence="2">
    <location>
        <begin position="9"/>
        <end position="22"/>
    </location>
</feature>
<dbReference type="SUPFAM" id="SSF47769">
    <property type="entry name" value="SAM/Pointed domain"/>
    <property type="match status" value="1"/>
</dbReference>
<dbReference type="InterPro" id="IPR013761">
    <property type="entry name" value="SAM/pointed_sf"/>
</dbReference>
<gene>
    <name evidence="4" type="ORF">Fmac_011257</name>
</gene>
<dbReference type="Gene3D" id="1.10.150.50">
    <property type="entry name" value="Transcription Factor, Ets-1"/>
    <property type="match status" value="1"/>
</dbReference>
<feature type="region of interest" description="Disordered" evidence="2">
    <location>
        <begin position="149"/>
        <end position="169"/>
    </location>
</feature>
<evidence type="ECO:0000256" key="1">
    <source>
        <dbReference type="ARBA" id="ARBA00022737"/>
    </source>
</evidence>
<accession>A0ABD1MM86</accession>
<keyword evidence="1" id="KW-0677">Repeat</keyword>
<dbReference type="InterPro" id="IPR001660">
    <property type="entry name" value="SAM"/>
</dbReference>
<proteinExistence type="predicted"/>
<feature type="region of interest" description="Disordered" evidence="2">
    <location>
        <begin position="1"/>
        <end position="33"/>
    </location>
</feature>
<dbReference type="PANTHER" id="PTHR10627">
    <property type="entry name" value="SCP160"/>
    <property type="match status" value="1"/>
</dbReference>
<comment type="caution">
    <text evidence="4">The sequence shown here is derived from an EMBL/GenBank/DDBJ whole genome shotgun (WGS) entry which is preliminary data.</text>
</comment>
<keyword evidence="5" id="KW-1185">Reference proteome</keyword>
<dbReference type="Pfam" id="PF00536">
    <property type="entry name" value="SAM_1"/>
    <property type="match status" value="1"/>
</dbReference>
<dbReference type="AlphaFoldDB" id="A0ABD1MM86"/>
<dbReference type="Proteomes" id="UP001603857">
    <property type="component" value="Unassembled WGS sequence"/>
</dbReference>
<name>A0ABD1MM86_9FABA</name>